<keyword evidence="2" id="KW-1185">Reference proteome</keyword>
<protein>
    <submittedName>
        <fullName evidence="1">Uncharacterized protein</fullName>
    </submittedName>
</protein>
<accession>A0ACC0H3R7</accession>
<evidence type="ECO:0000313" key="2">
    <source>
        <dbReference type="Proteomes" id="UP001060215"/>
    </source>
</evidence>
<proteinExistence type="predicted"/>
<sequence length="91" mass="10139">MVPLQTLADASDDAATPLASCHPLRPSAPPLQHLSRQLPSPAPSRRYPSLTILSLLLLPFLFASETLDPKWGRLKGRSQWWLEEERARGRG</sequence>
<reference evidence="1 2" key="1">
    <citation type="journal article" date="2022" name="Plant J.">
        <title>Chromosome-level genome of Camellia lanceoleosa provides a valuable resource for understanding genome evolution and self-incompatibility.</title>
        <authorList>
            <person name="Gong W."/>
            <person name="Xiao S."/>
            <person name="Wang L."/>
            <person name="Liao Z."/>
            <person name="Chang Y."/>
            <person name="Mo W."/>
            <person name="Hu G."/>
            <person name="Li W."/>
            <person name="Zhao G."/>
            <person name="Zhu H."/>
            <person name="Hu X."/>
            <person name="Ji K."/>
            <person name="Xiang X."/>
            <person name="Song Q."/>
            <person name="Yuan D."/>
            <person name="Jin S."/>
            <person name="Zhang L."/>
        </authorList>
    </citation>
    <scope>NUCLEOTIDE SEQUENCE [LARGE SCALE GENOMIC DNA]</scope>
    <source>
        <strain evidence="1">SQ_2022a</strain>
    </source>
</reference>
<organism evidence="1 2">
    <name type="scientific">Camellia lanceoleosa</name>
    <dbReference type="NCBI Taxonomy" id="1840588"/>
    <lineage>
        <taxon>Eukaryota</taxon>
        <taxon>Viridiplantae</taxon>
        <taxon>Streptophyta</taxon>
        <taxon>Embryophyta</taxon>
        <taxon>Tracheophyta</taxon>
        <taxon>Spermatophyta</taxon>
        <taxon>Magnoliopsida</taxon>
        <taxon>eudicotyledons</taxon>
        <taxon>Gunneridae</taxon>
        <taxon>Pentapetalae</taxon>
        <taxon>asterids</taxon>
        <taxon>Ericales</taxon>
        <taxon>Theaceae</taxon>
        <taxon>Camellia</taxon>
    </lineage>
</organism>
<comment type="caution">
    <text evidence="1">The sequence shown here is derived from an EMBL/GenBank/DDBJ whole genome shotgun (WGS) entry which is preliminary data.</text>
</comment>
<dbReference type="EMBL" id="CM045764">
    <property type="protein sequence ID" value="KAI8008133.1"/>
    <property type="molecule type" value="Genomic_DNA"/>
</dbReference>
<evidence type="ECO:0000313" key="1">
    <source>
        <dbReference type="EMBL" id="KAI8008133.1"/>
    </source>
</evidence>
<dbReference type="Proteomes" id="UP001060215">
    <property type="component" value="Chromosome 7"/>
</dbReference>
<name>A0ACC0H3R7_9ERIC</name>
<gene>
    <name evidence="1" type="ORF">LOK49_LG07G02704</name>
</gene>